<dbReference type="EMBL" id="JAGPXF010000008">
    <property type="protein sequence ID" value="KAH7233726.1"/>
    <property type="molecule type" value="Genomic_DNA"/>
</dbReference>
<keyword evidence="1" id="KW-1133">Transmembrane helix</keyword>
<evidence type="ECO:0000313" key="2">
    <source>
        <dbReference type="EMBL" id="KAH7233726.1"/>
    </source>
</evidence>
<gene>
    <name evidence="2" type="ORF">BKA59DRAFT_461178</name>
</gene>
<keyword evidence="1" id="KW-0472">Membrane</keyword>
<evidence type="ECO:0000313" key="3">
    <source>
        <dbReference type="Proteomes" id="UP000813427"/>
    </source>
</evidence>
<protein>
    <submittedName>
        <fullName evidence="2">Uncharacterized protein</fullName>
    </submittedName>
</protein>
<dbReference type="AlphaFoldDB" id="A0A8K0RQK6"/>
<comment type="caution">
    <text evidence="2">The sequence shown here is derived from an EMBL/GenBank/DDBJ whole genome shotgun (WGS) entry which is preliminary data.</text>
</comment>
<sequence length="293" mass="32408">MQAEGEEVAGSSYLIINTTNTDLVTDLDGSDVWKSLTLKDNYTFGNNTQGTKNKSFITIQFTLYMTTFKAQEMEINATRAASSAPEPTVLWNTSTATYDIKEKWNKRPEFMILTGGAFSTVRALEAVGLDDMYKTTLNAAQYSIFTSIATYTADPSLALQAYFTTICALCYYDRITMFDKAVASLQVSLVQATQLLGWTAFIIVAGMTVLYLLLVLVIISLFRRAGSLSQIGDAWASVSQLLGPTTDSWIRNAGAVKDSMIKSWLKDNGLDRILVRVEYSQTCVELVKKEKAL</sequence>
<keyword evidence="1" id="KW-0812">Transmembrane</keyword>
<evidence type="ECO:0000256" key="1">
    <source>
        <dbReference type="SAM" id="Phobius"/>
    </source>
</evidence>
<reference evidence="2" key="1">
    <citation type="journal article" date="2021" name="Nat. Commun.">
        <title>Genetic determinants of endophytism in the Arabidopsis root mycobiome.</title>
        <authorList>
            <person name="Mesny F."/>
            <person name="Miyauchi S."/>
            <person name="Thiergart T."/>
            <person name="Pickel B."/>
            <person name="Atanasova L."/>
            <person name="Karlsson M."/>
            <person name="Huettel B."/>
            <person name="Barry K.W."/>
            <person name="Haridas S."/>
            <person name="Chen C."/>
            <person name="Bauer D."/>
            <person name="Andreopoulos W."/>
            <person name="Pangilinan J."/>
            <person name="LaButti K."/>
            <person name="Riley R."/>
            <person name="Lipzen A."/>
            <person name="Clum A."/>
            <person name="Drula E."/>
            <person name="Henrissat B."/>
            <person name="Kohler A."/>
            <person name="Grigoriev I.V."/>
            <person name="Martin F.M."/>
            <person name="Hacquard S."/>
        </authorList>
    </citation>
    <scope>NUCLEOTIDE SEQUENCE</scope>
    <source>
        <strain evidence="2">MPI-SDFR-AT-0068</strain>
    </source>
</reference>
<feature type="transmembrane region" description="Helical" evidence="1">
    <location>
        <begin position="195"/>
        <end position="222"/>
    </location>
</feature>
<name>A0A8K0RQK6_9HYPO</name>
<proteinExistence type="predicted"/>
<accession>A0A8K0RQK6</accession>
<keyword evidence="3" id="KW-1185">Reference proteome</keyword>
<dbReference type="Proteomes" id="UP000813427">
    <property type="component" value="Unassembled WGS sequence"/>
</dbReference>
<dbReference type="OrthoDB" id="5428040at2759"/>
<organism evidence="2 3">
    <name type="scientific">Fusarium tricinctum</name>
    <dbReference type="NCBI Taxonomy" id="61284"/>
    <lineage>
        <taxon>Eukaryota</taxon>
        <taxon>Fungi</taxon>
        <taxon>Dikarya</taxon>
        <taxon>Ascomycota</taxon>
        <taxon>Pezizomycotina</taxon>
        <taxon>Sordariomycetes</taxon>
        <taxon>Hypocreomycetidae</taxon>
        <taxon>Hypocreales</taxon>
        <taxon>Nectriaceae</taxon>
        <taxon>Fusarium</taxon>
        <taxon>Fusarium tricinctum species complex</taxon>
    </lineage>
</organism>